<name>A0A822ZWA3_NELNU</name>
<organism evidence="2 3">
    <name type="scientific">Nelumbo nucifera</name>
    <name type="common">Sacred lotus</name>
    <dbReference type="NCBI Taxonomy" id="4432"/>
    <lineage>
        <taxon>Eukaryota</taxon>
        <taxon>Viridiplantae</taxon>
        <taxon>Streptophyta</taxon>
        <taxon>Embryophyta</taxon>
        <taxon>Tracheophyta</taxon>
        <taxon>Spermatophyta</taxon>
        <taxon>Magnoliopsida</taxon>
        <taxon>Proteales</taxon>
        <taxon>Nelumbonaceae</taxon>
        <taxon>Nelumbo</taxon>
    </lineage>
</organism>
<accession>A0A822ZWA3</accession>
<comment type="caution">
    <text evidence="2">The sequence shown here is derived from an EMBL/GenBank/DDBJ whole genome shotgun (WGS) entry which is preliminary data.</text>
</comment>
<evidence type="ECO:0000256" key="1">
    <source>
        <dbReference type="SAM" id="Phobius"/>
    </source>
</evidence>
<dbReference type="EMBL" id="DUZY01000008">
    <property type="protein sequence ID" value="DAD47549.1"/>
    <property type="molecule type" value="Genomic_DNA"/>
</dbReference>
<keyword evidence="1" id="KW-1133">Transmembrane helix</keyword>
<proteinExistence type="predicted"/>
<evidence type="ECO:0000313" key="3">
    <source>
        <dbReference type="Proteomes" id="UP000607653"/>
    </source>
</evidence>
<keyword evidence="1" id="KW-0472">Membrane</keyword>
<sequence length="91" mass="10844">MVQLFLFNFNFRWNLTRAGEEKTKQLERNVAFGKRTSFSTMYNLVFLVYLFVFHLLFSNLLQHYQSTRSSFCATGWSRKNSATKKAEWSIN</sequence>
<feature type="transmembrane region" description="Helical" evidence="1">
    <location>
        <begin position="41"/>
        <end position="61"/>
    </location>
</feature>
<evidence type="ECO:0000313" key="2">
    <source>
        <dbReference type="EMBL" id="DAD47549.1"/>
    </source>
</evidence>
<reference evidence="2 3" key="1">
    <citation type="journal article" date="2020" name="Mol. Biol. Evol.">
        <title>Distinct Expression and Methylation Patterns for Genes with Different Fates following a Single Whole-Genome Duplication in Flowering Plants.</title>
        <authorList>
            <person name="Shi T."/>
            <person name="Rahmani R.S."/>
            <person name="Gugger P.F."/>
            <person name="Wang M."/>
            <person name="Li H."/>
            <person name="Zhang Y."/>
            <person name="Li Z."/>
            <person name="Wang Q."/>
            <person name="Van de Peer Y."/>
            <person name="Marchal K."/>
            <person name="Chen J."/>
        </authorList>
    </citation>
    <scope>NUCLEOTIDE SEQUENCE [LARGE SCALE GENOMIC DNA]</scope>
    <source>
        <tissue evidence="2">Leaf</tissue>
    </source>
</reference>
<dbReference type="Proteomes" id="UP000607653">
    <property type="component" value="Unassembled WGS sequence"/>
</dbReference>
<keyword evidence="1" id="KW-0812">Transmembrane</keyword>
<keyword evidence="3" id="KW-1185">Reference proteome</keyword>
<dbReference type="AlphaFoldDB" id="A0A822ZWA3"/>
<gene>
    <name evidence="2" type="ORF">HUJ06_017486</name>
</gene>
<protein>
    <submittedName>
        <fullName evidence="2">Uncharacterized protein</fullName>
    </submittedName>
</protein>